<protein>
    <submittedName>
        <fullName evidence="3">Penicillin-binding protein A</fullName>
    </submittedName>
</protein>
<dbReference type="RefSeq" id="WP_203983186.1">
    <property type="nucleotide sequence ID" value="NZ_BOOU01000023.1"/>
</dbReference>
<dbReference type="Pfam" id="PF00905">
    <property type="entry name" value="Transpeptidase"/>
    <property type="match status" value="1"/>
</dbReference>
<dbReference type="GO" id="GO:0071972">
    <property type="term" value="F:peptidoglycan L,D-transpeptidase activity"/>
    <property type="evidence" value="ECO:0007669"/>
    <property type="project" value="TreeGrafter"/>
</dbReference>
<keyword evidence="4" id="KW-1185">Reference proteome</keyword>
<sequence>MAAPRATRMNIPLRRVAVACALMIFALMGKVSEIQTLRANSLADDPRNLRAMIDRFAHPRGDILLRDNTVLATGTRQAGMFRYRRVYPGGPMYAPVTGHLSIYGATGVERAEDEVLSGADPKVRVRTLVGGQAEQGASVRLTIDSRAQRAAYEGLRATGHKGAAVAVDPSTGAILALASYPSYDPNVYATFDGEALADTDERLRADATRPLLNRATEHTYPPGSAFKIVTTAAALGTGNISPETSVAAPTRLTLPGTTTLLGNAGGEACGNGRPTLAVAFRLSCNTAFAVLGLQLGQRVLRAQAEAFGFNGAGPGIALPLARSVYPVRLDAAQTAMSAIGQFDVRATPFEITMIAAAVASRGVIMRPYLVAEVVLRDGTVVSVTDPESMPRTISRDVADQLTAMMVTVTGPGGTGSAAALPGIDVAAKTGTAENAAGAADHAVFTAFAPADEPRVAVGVVVENGGFGGDVAAPIARDIMKAVLD</sequence>
<feature type="domain" description="Penicillin-binding protein transpeptidase" evidence="1">
    <location>
        <begin position="162"/>
        <end position="480"/>
    </location>
</feature>
<dbReference type="InterPro" id="IPR054120">
    <property type="entry name" value="PBPA_dimer"/>
</dbReference>
<comment type="caution">
    <text evidence="3">The sequence shown here is derived from an EMBL/GenBank/DDBJ whole genome shotgun (WGS) entry which is preliminary data.</text>
</comment>
<dbReference type="Gene3D" id="3.40.710.10">
    <property type="entry name" value="DD-peptidase/beta-lactamase superfamily"/>
    <property type="match status" value="1"/>
</dbReference>
<dbReference type="Pfam" id="PF21922">
    <property type="entry name" value="PBP_dimer_2"/>
    <property type="match status" value="1"/>
</dbReference>
<feature type="domain" description="Penicillin binding protein A dimerisation" evidence="2">
    <location>
        <begin position="60"/>
        <end position="139"/>
    </location>
</feature>
<reference evidence="3" key="1">
    <citation type="submission" date="2021-01" db="EMBL/GenBank/DDBJ databases">
        <title>Whole genome shotgun sequence of Sphaerisporangium rufum NBRC 109079.</title>
        <authorList>
            <person name="Komaki H."/>
            <person name="Tamura T."/>
        </authorList>
    </citation>
    <scope>NUCLEOTIDE SEQUENCE</scope>
    <source>
        <strain evidence="3">NBRC 109079</strain>
    </source>
</reference>
<dbReference type="EMBL" id="BOOU01000023">
    <property type="protein sequence ID" value="GII76550.1"/>
    <property type="molecule type" value="Genomic_DNA"/>
</dbReference>
<dbReference type="SUPFAM" id="SSF56601">
    <property type="entry name" value="beta-lactamase/transpeptidase-like"/>
    <property type="match status" value="1"/>
</dbReference>
<gene>
    <name evidence="3" type="primary">pbpA</name>
    <name evidence="3" type="ORF">Sru01_15320</name>
</gene>
<evidence type="ECO:0000313" key="4">
    <source>
        <dbReference type="Proteomes" id="UP000655287"/>
    </source>
</evidence>
<name>A0A919R3Q1_9ACTN</name>
<dbReference type="Proteomes" id="UP000655287">
    <property type="component" value="Unassembled WGS sequence"/>
</dbReference>
<dbReference type="Gene3D" id="3.90.1310.10">
    <property type="entry name" value="Penicillin-binding protein 2a (Domain 2)"/>
    <property type="match status" value="1"/>
</dbReference>
<organism evidence="3 4">
    <name type="scientific">Sphaerisporangium rufum</name>
    <dbReference type="NCBI Taxonomy" id="1381558"/>
    <lineage>
        <taxon>Bacteria</taxon>
        <taxon>Bacillati</taxon>
        <taxon>Actinomycetota</taxon>
        <taxon>Actinomycetes</taxon>
        <taxon>Streptosporangiales</taxon>
        <taxon>Streptosporangiaceae</taxon>
        <taxon>Sphaerisporangium</taxon>
    </lineage>
</organism>
<dbReference type="GO" id="GO:0005886">
    <property type="term" value="C:plasma membrane"/>
    <property type="evidence" value="ECO:0007669"/>
    <property type="project" value="TreeGrafter"/>
</dbReference>
<dbReference type="GO" id="GO:0071555">
    <property type="term" value="P:cell wall organization"/>
    <property type="evidence" value="ECO:0007669"/>
    <property type="project" value="TreeGrafter"/>
</dbReference>
<dbReference type="PANTHER" id="PTHR30627">
    <property type="entry name" value="PEPTIDOGLYCAN D,D-TRANSPEPTIDASE"/>
    <property type="match status" value="1"/>
</dbReference>
<dbReference type="InterPro" id="IPR050515">
    <property type="entry name" value="Beta-lactam/transpept"/>
</dbReference>
<dbReference type="InterPro" id="IPR012338">
    <property type="entry name" value="Beta-lactam/transpept-like"/>
</dbReference>
<evidence type="ECO:0000313" key="3">
    <source>
        <dbReference type="EMBL" id="GII76550.1"/>
    </source>
</evidence>
<dbReference type="AlphaFoldDB" id="A0A919R3Q1"/>
<evidence type="ECO:0000259" key="2">
    <source>
        <dbReference type="Pfam" id="PF21922"/>
    </source>
</evidence>
<proteinExistence type="predicted"/>
<dbReference type="InterPro" id="IPR001460">
    <property type="entry name" value="PCN-bd_Tpept"/>
</dbReference>
<dbReference type="GO" id="GO:0008658">
    <property type="term" value="F:penicillin binding"/>
    <property type="evidence" value="ECO:0007669"/>
    <property type="project" value="InterPro"/>
</dbReference>
<accession>A0A919R3Q1</accession>
<dbReference type="PANTHER" id="PTHR30627:SF24">
    <property type="entry name" value="PENICILLIN-BINDING PROTEIN 4B"/>
    <property type="match status" value="1"/>
</dbReference>
<evidence type="ECO:0000259" key="1">
    <source>
        <dbReference type="Pfam" id="PF00905"/>
    </source>
</evidence>